<proteinExistence type="inferred from homology"/>
<dbReference type="InterPro" id="IPR012461">
    <property type="entry name" value="SACK1"/>
</dbReference>
<comment type="similarity">
    <text evidence="1">Belongs to the FAM83 family.</text>
</comment>
<accession>A0A6P3H0E6</accession>
<feature type="domain" description="Scaffolding anchor of CK1" evidence="3">
    <location>
        <begin position="118"/>
        <end position="318"/>
    </location>
</feature>
<dbReference type="InterPro" id="IPR050944">
    <property type="entry name" value="FAM83"/>
</dbReference>
<feature type="compositionally biased region" description="Low complexity" evidence="2">
    <location>
        <begin position="61"/>
        <end position="88"/>
    </location>
</feature>
<dbReference type="SUPFAM" id="SSF56024">
    <property type="entry name" value="Phospholipase D/nuclease"/>
    <property type="match status" value="1"/>
</dbReference>
<evidence type="ECO:0000313" key="4">
    <source>
        <dbReference type="Proteomes" id="UP000515208"/>
    </source>
</evidence>
<feature type="compositionally biased region" description="Pro residues" evidence="2">
    <location>
        <begin position="89"/>
        <end position="108"/>
    </location>
</feature>
<evidence type="ECO:0000256" key="2">
    <source>
        <dbReference type="SAM" id="MobiDB-lite"/>
    </source>
</evidence>
<evidence type="ECO:0000313" key="5">
    <source>
        <dbReference type="RefSeq" id="XP_010832055.1"/>
    </source>
</evidence>
<feature type="compositionally biased region" description="Low complexity" evidence="2">
    <location>
        <begin position="109"/>
        <end position="126"/>
    </location>
</feature>
<gene>
    <name evidence="5" type="primary">FAM83F</name>
</gene>
<dbReference type="PANTHER" id="PTHR16181:SF29">
    <property type="entry name" value="PROTEIN FAM83A-RELATED"/>
    <property type="match status" value="1"/>
</dbReference>
<dbReference type="GO" id="GO:0007165">
    <property type="term" value="P:signal transduction"/>
    <property type="evidence" value="ECO:0007669"/>
    <property type="project" value="TreeGrafter"/>
</dbReference>
<feature type="compositionally biased region" description="Low complexity" evidence="2">
    <location>
        <begin position="22"/>
        <end position="31"/>
    </location>
</feature>
<evidence type="ECO:0000256" key="1">
    <source>
        <dbReference type="ARBA" id="ARBA00006937"/>
    </source>
</evidence>
<feature type="region of interest" description="Disordered" evidence="2">
    <location>
        <begin position="15"/>
        <end position="39"/>
    </location>
</feature>
<protein>
    <submittedName>
        <fullName evidence="5">Protein FAM83F</fullName>
    </submittedName>
</protein>
<evidence type="ECO:0000259" key="3">
    <source>
        <dbReference type="Pfam" id="PF07894"/>
    </source>
</evidence>
<dbReference type="CTD" id="113828"/>
<dbReference type="GO" id="GO:0019901">
    <property type="term" value="F:protein kinase binding"/>
    <property type="evidence" value="ECO:0007669"/>
    <property type="project" value="TreeGrafter"/>
</dbReference>
<keyword evidence="4" id="KW-1185">Reference proteome</keyword>
<reference evidence="5" key="1">
    <citation type="submission" date="2025-08" db="UniProtKB">
        <authorList>
            <consortium name="RefSeq"/>
        </authorList>
    </citation>
    <scope>IDENTIFICATION</scope>
    <source>
        <tissue evidence="5">Blood</tissue>
    </source>
</reference>
<name>A0A6P3H0E6_BISBB</name>
<dbReference type="Gene3D" id="3.30.870.10">
    <property type="entry name" value="Endonuclease Chain A"/>
    <property type="match status" value="1"/>
</dbReference>
<dbReference type="PANTHER" id="PTHR16181">
    <property type="entry name" value="PROTEIN FAM83A-RELATED"/>
    <property type="match status" value="1"/>
</dbReference>
<organism evidence="4 5">
    <name type="scientific">Bison bison bison</name>
    <name type="common">North American plains bison</name>
    <dbReference type="NCBI Taxonomy" id="43346"/>
    <lineage>
        <taxon>Eukaryota</taxon>
        <taxon>Metazoa</taxon>
        <taxon>Chordata</taxon>
        <taxon>Craniata</taxon>
        <taxon>Vertebrata</taxon>
        <taxon>Euteleostomi</taxon>
        <taxon>Mammalia</taxon>
        <taxon>Eutheria</taxon>
        <taxon>Laurasiatheria</taxon>
        <taxon>Artiodactyla</taxon>
        <taxon>Ruminantia</taxon>
        <taxon>Pecora</taxon>
        <taxon>Bovidae</taxon>
        <taxon>Bovinae</taxon>
        <taxon>Bison</taxon>
    </lineage>
</organism>
<dbReference type="GeneID" id="104984130"/>
<sequence>MEAHLGCVWPARWQEGLGPSLQGQGQEAEAGQRPHVGLSTARLQVPAGSGAPAPGWAPAGLGLAASPAEPSRGRPPLLAPAEAEGAAAPPRPTAAPAPGPAPDWPPSRPGEAPRPSAASGAAPGESLAYWPDRSDTEVPPLDLGWTDAGFYRGVSRVTLFTHPPKDEKAPHLKQLVRQMIQQAQKVVAVVMDLFTDGEIFQDIVDAASKRRVPVYIILDEAGVNYFLEMCQGLELPDFRIRNIRVRSVTGVGFYMPMGKVKGTLSSKFLMVDGDKVATGSFSFTWSSSHVDRNLLLLLTGQHVEPFDVEFRELYAISEEVNLYQQLGLAGGAGRLWSFAAVRLGSLAGPAGDGRALRSRIPGSPPGPGFDLTLAGVQVFPSIDTPALVQSLTYSVRAS</sequence>
<dbReference type="OrthoDB" id="6103632at2759"/>
<dbReference type="AlphaFoldDB" id="A0A6P3H0E6"/>
<dbReference type="Pfam" id="PF07894">
    <property type="entry name" value="SACK1"/>
    <property type="match status" value="1"/>
</dbReference>
<dbReference type="RefSeq" id="XP_010832055.1">
    <property type="nucleotide sequence ID" value="XM_010833753.1"/>
</dbReference>
<dbReference type="KEGG" id="bbis:104984130"/>
<dbReference type="Proteomes" id="UP000515208">
    <property type="component" value="Unplaced"/>
</dbReference>
<feature type="region of interest" description="Disordered" evidence="2">
    <location>
        <begin position="61"/>
        <end position="133"/>
    </location>
</feature>